<feature type="region of interest" description="Disordered" evidence="1">
    <location>
        <begin position="82"/>
        <end position="102"/>
    </location>
</feature>
<reference evidence="2 3" key="1">
    <citation type="submission" date="2021-06" db="EMBL/GenBank/DDBJ databases">
        <authorList>
            <person name="Palmer J.M."/>
        </authorList>
    </citation>
    <scope>NUCLEOTIDE SEQUENCE [LARGE SCALE GENOMIC DNA]</scope>
    <source>
        <strain evidence="2 3">MEX-2019</strain>
        <tissue evidence="2">Muscle</tissue>
    </source>
</reference>
<dbReference type="EMBL" id="JAHHUM010002323">
    <property type="protein sequence ID" value="KAK5604859.1"/>
    <property type="molecule type" value="Genomic_DNA"/>
</dbReference>
<comment type="caution">
    <text evidence="2">The sequence shown here is derived from an EMBL/GenBank/DDBJ whole genome shotgun (WGS) entry which is preliminary data.</text>
</comment>
<gene>
    <name evidence="2" type="ORF">CRENBAI_008945</name>
</gene>
<feature type="compositionally biased region" description="Basic and acidic residues" evidence="1">
    <location>
        <begin position="82"/>
        <end position="92"/>
    </location>
</feature>
<evidence type="ECO:0000313" key="2">
    <source>
        <dbReference type="EMBL" id="KAK5604859.1"/>
    </source>
</evidence>
<dbReference type="Proteomes" id="UP001311232">
    <property type="component" value="Unassembled WGS sequence"/>
</dbReference>
<protein>
    <submittedName>
        <fullName evidence="2">Uncharacterized protein</fullName>
    </submittedName>
</protein>
<keyword evidence="3" id="KW-1185">Reference proteome</keyword>
<dbReference type="AlphaFoldDB" id="A0AAV9R541"/>
<accession>A0AAV9R541</accession>
<proteinExistence type="predicted"/>
<evidence type="ECO:0000256" key="1">
    <source>
        <dbReference type="SAM" id="MobiDB-lite"/>
    </source>
</evidence>
<evidence type="ECO:0000313" key="3">
    <source>
        <dbReference type="Proteomes" id="UP001311232"/>
    </source>
</evidence>
<organism evidence="2 3">
    <name type="scientific">Crenichthys baileyi</name>
    <name type="common">White River springfish</name>
    <dbReference type="NCBI Taxonomy" id="28760"/>
    <lineage>
        <taxon>Eukaryota</taxon>
        <taxon>Metazoa</taxon>
        <taxon>Chordata</taxon>
        <taxon>Craniata</taxon>
        <taxon>Vertebrata</taxon>
        <taxon>Euteleostomi</taxon>
        <taxon>Actinopterygii</taxon>
        <taxon>Neopterygii</taxon>
        <taxon>Teleostei</taxon>
        <taxon>Neoteleostei</taxon>
        <taxon>Acanthomorphata</taxon>
        <taxon>Ovalentaria</taxon>
        <taxon>Atherinomorphae</taxon>
        <taxon>Cyprinodontiformes</taxon>
        <taxon>Goodeidae</taxon>
        <taxon>Crenichthys</taxon>
    </lineage>
</organism>
<name>A0AAV9R541_9TELE</name>
<sequence length="127" mass="14738">MKGIKPSSSRRKPEPQFYYERRLKVSDVHNREDVEQKGRRNVRLPSLNWDSSSWFIPADSESDSSVNEKRVSYLDHIRKAEPLTGGRNERQKNGAGLKDSSHRTRTFNLSKGLLTLIVMVLIQDWLI</sequence>